<evidence type="ECO:0000256" key="3">
    <source>
        <dbReference type="ARBA" id="ARBA00022475"/>
    </source>
</evidence>
<comment type="subcellular location">
    <subcellularLocation>
        <location evidence="1 7">Cell membrane</location>
        <topology evidence="1 7">Multi-pass membrane protein</topology>
    </subcellularLocation>
</comment>
<feature type="transmembrane region" description="Helical" evidence="7">
    <location>
        <begin position="104"/>
        <end position="130"/>
    </location>
</feature>
<feature type="transmembrane region" description="Helical" evidence="7">
    <location>
        <begin position="178"/>
        <end position="199"/>
    </location>
</feature>
<keyword evidence="9" id="KW-1185">Reference proteome</keyword>
<sequence>MDLTLFASTFFTLFVIMDPAGNVPIFLGLTSKMTPKERARAAWQANAVSASVLATFGLFGTYILGFLHISVQAMQISGGLLLLLVALQLLTGEESDPGKPAGKTNVALVPIGTPLIAGPGTIVAFMLSVGEAGSEFSLITAVIAAFIAVHIVSWSALRFSVVIHRFLGEGGTTLLTKLSGMLLAAIATQLMVNGILGVIEQI</sequence>
<protein>
    <recommendedName>
        <fullName evidence="7">UPF0056 membrane protein</fullName>
    </recommendedName>
</protein>
<evidence type="ECO:0000256" key="1">
    <source>
        <dbReference type="ARBA" id="ARBA00004651"/>
    </source>
</evidence>
<dbReference type="Proteomes" id="UP000705983">
    <property type="component" value="Unassembled WGS sequence"/>
</dbReference>
<dbReference type="InterPro" id="IPR002771">
    <property type="entry name" value="Multi_antbiot-R_MarC"/>
</dbReference>
<organism evidence="8 9">
    <name type="scientific">Flaviflexus equikiangi</name>
    <dbReference type="NCBI Taxonomy" id="2758573"/>
    <lineage>
        <taxon>Bacteria</taxon>
        <taxon>Bacillati</taxon>
        <taxon>Actinomycetota</taxon>
        <taxon>Actinomycetes</taxon>
        <taxon>Actinomycetales</taxon>
        <taxon>Actinomycetaceae</taxon>
        <taxon>Flaviflexus</taxon>
    </lineage>
</organism>
<name>A0ABS2TFP2_9ACTO</name>
<dbReference type="EMBL" id="JAFFJS010000002">
    <property type="protein sequence ID" value="MBM9432928.1"/>
    <property type="molecule type" value="Genomic_DNA"/>
</dbReference>
<keyword evidence="3" id="KW-1003">Cell membrane</keyword>
<dbReference type="PANTHER" id="PTHR33508:SF1">
    <property type="entry name" value="UPF0056 MEMBRANE PROTEIN YHCE"/>
    <property type="match status" value="1"/>
</dbReference>
<keyword evidence="5 7" id="KW-1133">Transmembrane helix</keyword>
<accession>A0ABS2TFP2</accession>
<evidence type="ECO:0000256" key="2">
    <source>
        <dbReference type="ARBA" id="ARBA00009784"/>
    </source>
</evidence>
<evidence type="ECO:0000256" key="7">
    <source>
        <dbReference type="RuleBase" id="RU362048"/>
    </source>
</evidence>
<evidence type="ECO:0000313" key="8">
    <source>
        <dbReference type="EMBL" id="MBM9432928.1"/>
    </source>
</evidence>
<evidence type="ECO:0000256" key="5">
    <source>
        <dbReference type="ARBA" id="ARBA00022989"/>
    </source>
</evidence>
<dbReference type="Pfam" id="PF01914">
    <property type="entry name" value="MarC"/>
    <property type="match status" value="1"/>
</dbReference>
<proteinExistence type="inferred from homology"/>
<evidence type="ECO:0000256" key="4">
    <source>
        <dbReference type="ARBA" id="ARBA00022692"/>
    </source>
</evidence>
<feature type="transmembrane region" description="Helical" evidence="7">
    <location>
        <begin position="41"/>
        <end position="67"/>
    </location>
</feature>
<dbReference type="NCBIfam" id="TIGR00427">
    <property type="entry name" value="NAAT family transporter"/>
    <property type="match status" value="1"/>
</dbReference>
<keyword evidence="6 7" id="KW-0472">Membrane</keyword>
<dbReference type="PANTHER" id="PTHR33508">
    <property type="entry name" value="UPF0056 MEMBRANE PROTEIN YHCE"/>
    <property type="match status" value="1"/>
</dbReference>
<feature type="transmembrane region" description="Helical" evidence="7">
    <location>
        <begin position="136"/>
        <end position="157"/>
    </location>
</feature>
<feature type="transmembrane region" description="Helical" evidence="7">
    <location>
        <begin position="6"/>
        <end position="29"/>
    </location>
</feature>
<dbReference type="RefSeq" id="WP_182175050.1">
    <property type="nucleotide sequence ID" value="NZ_CP059676.1"/>
</dbReference>
<comment type="similarity">
    <text evidence="2 7">Belongs to the UPF0056 (MarC) family.</text>
</comment>
<evidence type="ECO:0000313" key="9">
    <source>
        <dbReference type="Proteomes" id="UP000705983"/>
    </source>
</evidence>
<reference evidence="9" key="1">
    <citation type="submission" date="2021-02" db="EMBL/GenBank/DDBJ databases">
        <title>Leucobacter sp. CX169.</title>
        <authorList>
            <person name="Cheng Y."/>
        </authorList>
    </citation>
    <scope>NUCLEOTIDE SEQUENCE [LARGE SCALE GENOMIC DNA]</scope>
    <source>
        <strain evidence="9">JY899</strain>
    </source>
</reference>
<feature type="transmembrane region" description="Helical" evidence="7">
    <location>
        <begin position="73"/>
        <end position="92"/>
    </location>
</feature>
<comment type="caution">
    <text evidence="8">The sequence shown here is derived from an EMBL/GenBank/DDBJ whole genome shotgun (WGS) entry which is preliminary data.</text>
</comment>
<evidence type="ECO:0000256" key="6">
    <source>
        <dbReference type="ARBA" id="ARBA00023136"/>
    </source>
</evidence>
<keyword evidence="4 7" id="KW-0812">Transmembrane</keyword>
<gene>
    <name evidence="8" type="ORF">JVW63_04345</name>
</gene>